<protein>
    <recommendedName>
        <fullName evidence="12">Probable potassium transport system protein Kup</fullName>
    </recommendedName>
</protein>
<dbReference type="Pfam" id="PF02705">
    <property type="entry name" value="K_trans"/>
    <property type="match status" value="1"/>
</dbReference>
<evidence type="ECO:0000259" key="14">
    <source>
        <dbReference type="Pfam" id="PF22776"/>
    </source>
</evidence>
<sequence length="632" mass="68156">MEDESEHSRGGVVGLALGALGVVFGDIGTSPLYALQTVFSIDHNTVAATPGDVYGVISLVFWSITVIVSVKYVAFILRADNDGEGGVMALAALARTAVRPGGRRFGFVMLLGVLGASLFYGDSVITPAISVMSAIEGLSVSTPSLAHLVVPIGAVIITALFAGQRFGTQVVGRFFGPVMALWFVVLAVLGLGQVLRDPAVITGLSPHYGLLFVIEHPVVAFVAMGAVVLSITGAEALYADMGHFGRQPIRRAWFFVVFPALTLNYLGQGALLLEDPSAATNPFFRLAPDALRLPLVVLATVATVIASQAVISGAYSVSRQAERLGYLPRLTVRHTSAHERGQIYVPAINTTLYLGVILLLVTFQSSQRLATAYGLAVTGTFLITTTLFLIYAEAHWGWNRWQLLLLGVPLAGLELTYFGANLTKLAHGGWLPVLIALAVATVMLTWQRGRELVTERRASMEGPLEPFIDWLHDDPVDKVPGTAVFLHPDKQSTPLALRENATFNHVIHETVLIVSTASLDVPFVADDERVVLDHLGDPYDAITHLTLLFGFQEDQDIPGALALARELEIIDVDPETAYYFLSRITIQRGSGREMGGWRKRLFLGLAHNAASPTEYFRLPEDRTVAMGAAVVL</sequence>
<feature type="transmembrane region" description="Helical" evidence="12">
    <location>
        <begin position="343"/>
        <end position="363"/>
    </location>
</feature>
<comment type="subcellular location">
    <subcellularLocation>
        <location evidence="12">Cell membrane</location>
        <topology evidence="12">Multi-pass membrane protein</topology>
    </subcellularLocation>
    <subcellularLocation>
        <location evidence="1">Membrane</location>
        <topology evidence="1">Multi-pass membrane protein</topology>
    </subcellularLocation>
</comment>
<keyword evidence="11 12" id="KW-0472">Membrane</keyword>
<keyword evidence="3 12" id="KW-0813">Transport</keyword>
<evidence type="ECO:0000256" key="9">
    <source>
        <dbReference type="ARBA" id="ARBA00022989"/>
    </source>
</evidence>
<evidence type="ECO:0000256" key="4">
    <source>
        <dbReference type="ARBA" id="ARBA00022475"/>
    </source>
</evidence>
<accession>A0ABW3MZT9</accession>
<feature type="transmembrane region" description="Helical" evidence="12">
    <location>
        <begin position="369"/>
        <end position="391"/>
    </location>
</feature>
<feature type="transmembrane region" description="Helical" evidence="12">
    <location>
        <begin position="174"/>
        <end position="195"/>
    </location>
</feature>
<name>A0ABW3MZT9_9MICO</name>
<comment type="similarity">
    <text evidence="2 12">Belongs to the HAK/KUP transporter (TC 2.A.72) family.</text>
</comment>
<feature type="domain" description="K+ potassium transporter integral membrane" evidence="13">
    <location>
        <begin position="15"/>
        <end position="468"/>
    </location>
</feature>
<dbReference type="InterPro" id="IPR003855">
    <property type="entry name" value="K+_transporter"/>
</dbReference>
<keyword evidence="10 12" id="KW-0406">Ion transport</keyword>
<feature type="transmembrane region" description="Helical" evidence="12">
    <location>
        <begin position="105"/>
        <end position="125"/>
    </location>
</feature>
<feature type="transmembrane region" description="Helical" evidence="12">
    <location>
        <begin position="53"/>
        <end position="74"/>
    </location>
</feature>
<evidence type="ECO:0000313" key="15">
    <source>
        <dbReference type="EMBL" id="MFD1056085.1"/>
    </source>
</evidence>
<proteinExistence type="inferred from homology"/>
<comment type="function">
    <text evidence="12">Transport of potassium into the cell. Likely operates as a K(+):H(+) symporter.</text>
</comment>
<reference evidence="16" key="1">
    <citation type="journal article" date="2019" name="Int. J. Syst. Evol. Microbiol.">
        <title>The Global Catalogue of Microorganisms (GCM) 10K type strain sequencing project: providing services to taxonomists for standard genome sequencing and annotation.</title>
        <authorList>
            <consortium name="The Broad Institute Genomics Platform"/>
            <consortium name="The Broad Institute Genome Sequencing Center for Infectious Disease"/>
            <person name="Wu L."/>
            <person name="Ma J."/>
        </authorList>
    </citation>
    <scope>NUCLEOTIDE SEQUENCE [LARGE SCALE GENOMIC DNA]</scope>
    <source>
        <strain evidence="16">CCUG 57508</strain>
    </source>
</reference>
<feature type="transmembrane region" description="Helical" evidence="12">
    <location>
        <begin position="145"/>
        <end position="162"/>
    </location>
</feature>
<feature type="transmembrane region" description="Helical" evidence="12">
    <location>
        <begin position="207"/>
        <end position="231"/>
    </location>
</feature>
<dbReference type="PANTHER" id="PTHR30540:SF79">
    <property type="entry name" value="LOW AFFINITY POTASSIUM TRANSPORT SYSTEM PROTEIN KUP"/>
    <property type="match status" value="1"/>
</dbReference>
<feature type="transmembrane region" description="Helical" evidence="12">
    <location>
        <begin position="252"/>
        <end position="273"/>
    </location>
</feature>
<feature type="transmembrane region" description="Helical" evidence="12">
    <location>
        <begin position="403"/>
        <end position="423"/>
    </location>
</feature>
<dbReference type="RefSeq" id="WP_386054116.1">
    <property type="nucleotide sequence ID" value="NZ_JBHTKH010000014.1"/>
</dbReference>
<evidence type="ECO:0000256" key="6">
    <source>
        <dbReference type="ARBA" id="ARBA00022692"/>
    </source>
</evidence>
<feature type="transmembrane region" description="Helical" evidence="12">
    <location>
        <begin position="429"/>
        <end position="446"/>
    </location>
</feature>
<evidence type="ECO:0000259" key="13">
    <source>
        <dbReference type="Pfam" id="PF02705"/>
    </source>
</evidence>
<organism evidence="15 16">
    <name type="scientific">Terrabacter terrigena</name>
    <dbReference type="NCBI Taxonomy" id="574718"/>
    <lineage>
        <taxon>Bacteria</taxon>
        <taxon>Bacillati</taxon>
        <taxon>Actinomycetota</taxon>
        <taxon>Actinomycetes</taxon>
        <taxon>Micrococcales</taxon>
        <taxon>Intrasporangiaceae</taxon>
        <taxon>Terrabacter</taxon>
    </lineage>
</organism>
<dbReference type="InterPro" id="IPR053951">
    <property type="entry name" value="K_trans_N"/>
</dbReference>
<feature type="domain" description="K+ potassium transporter C-terminal" evidence="14">
    <location>
        <begin position="480"/>
        <end position="631"/>
    </location>
</feature>
<keyword evidence="7 12" id="KW-0769">Symport</keyword>
<feature type="transmembrane region" description="Helical" evidence="12">
    <location>
        <begin position="293"/>
        <end position="317"/>
    </location>
</feature>
<gene>
    <name evidence="12" type="primary">kup</name>
    <name evidence="15" type="ORF">ACFQ2V_17375</name>
</gene>
<keyword evidence="16" id="KW-1185">Reference proteome</keyword>
<feature type="transmembrane region" description="Helical" evidence="12">
    <location>
        <begin position="12"/>
        <end position="33"/>
    </location>
</feature>
<comment type="caution">
    <text evidence="15">The sequence shown here is derived from an EMBL/GenBank/DDBJ whole genome shotgun (WGS) entry which is preliminary data.</text>
</comment>
<evidence type="ECO:0000256" key="2">
    <source>
        <dbReference type="ARBA" id="ARBA00007019"/>
    </source>
</evidence>
<evidence type="ECO:0000256" key="1">
    <source>
        <dbReference type="ARBA" id="ARBA00004141"/>
    </source>
</evidence>
<evidence type="ECO:0000256" key="10">
    <source>
        <dbReference type="ARBA" id="ARBA00023065"/>
    </source>
</evidence>
<dbReference type="InterPro" id="IPR053952">
    <property type="entry name" value="K_trans_C"/>
</dbReference>
<keyword evidence="5 12" id="KW-0633">Potassium transport</keyword>
<evidence type="ECO:0000256" key="12">
    <source>
        <dbReference type="HAMAP-Rule" id="MF_01522"/>
    </source>
</evidence>
<keyword evidence="4 12" id="KW-1003">Cell membrane</keyword>
<keyword evidence="6 12" id="KW-0812">Transmembrane</keyword>
<dbReference type="HAMAP" id="MF_01522">
    <property type="entry name" value="Kup"/>
    <property type="match status" value="1"/>
</dbReference>
<evidence type="ECO:0000256" key="5">
    <source>
        <dbReference type="ARBA" id="ARBA00022538"/>
    </source>
</evidence>
<dbReference type="PANTHER" id="PTHR30540">
    <property type="entry name" value="OSMOTIC STRESS POTASSIUM TRANSPORTER"/>
    <property type="match status" value="1"/>
</dbReference>
<evidence type="ECO:0000256" key="7">
    <source>
        <dbReference type="ARBA" id="ARBA00022847"/>
    </source>
</evidence>
<evidence type="ECO:0000256" key="3">
    <source>
        <dbReference type="ARBA" id="ARBA00022448"/>
    </source>
</evidence>
<dbReference type="Pfam" id="PF22776">
    <property type="entry name" value="K_trans_C"/>
    <property type="match status" value="1"/>
</dbReference>
<dbReference type="Proteomes" id="UP001597046">
    <property type="component" value="Unassembled WGS sequence"/>
</dbReference>
<dbReference type="InterPro" id="IPR023051">
    <property type="entry name" value="Kup"/>
</dbReference>
<keyword evidence="8 12" id="KW-0630">Potassium</keyword>
<evidence type="ECO:0000256" key="8">
    <source>
        <dbReference type="ARBA" id="ARBA00022958"/>
    </source>
</evidence>
<evidence type="ECO:0000256" key="11">
    <source>
        <dbReference type="ARBA" id="ARBA00023136"/>
    </source>
</evidence>
<comment type="catalytic activity">
    <reaction evidence="12">
        <text>K(+)(in) + H(+)(in) = K(+)(out) + H(+)(out)</text>
        <dbReference type="Rhea" id="RHEA:28490"/>
        <dbReference type="ChEBI" id="CHEBI:15378"/>
        <dbReference type="ChEBI" id="CHEBI:29103"/>
    </reaction>
</comment>
<dbReference type="EMBL" id="JBHTKH010000014">
    <property type="protein sequence ID" value="MFD1056085.1"/>
    <property type="molecule type" value="Genomic_DNA"/>
</dbReference>
<evidence type="ECO:0000313" key="16">
    <source>
        <dbReference type="Proteomes" id="UP001597046"/>
    </source>
</evidence>
<keyword evidence="9 12" id="KW-1133">Transmembrane helix</keyword>